<dbReference type="InterPro" id="IPR012132">
    <property type="entry name" value="GMC_OxRdtase"/>
</dbReference>
<evidence type="ECO:0000313" key="4">
    <source>
        <dbReference type="EMBL" id="CAL1711175.1"/>
    </source>
</evidence>
<reference evidence="5" key="1">
    <citation type="submission" date="2024-04" db="EMBL/GenBank/DDBJ databases">
        <authorList>
            <person name="Shaw F."/>
            <person name="Minotto A."/>
        </authorList>
    </citation>
    <scope>NUCLEOTIDE SEQUENCE [LARGE SCALE GENOMIC DNA]</scope>
</reference>
<name>A0ABP1DTW8_9APHY</name>
<comment type="similarity">
    <text evidence="2">Belongs to the GMC oxidoreductase family.</text>
</comment>
<dbReference type="PIRSF" id="PIRSF000137">
    <property type="entry name" value="Alcohol_oxidase"/>
    <property type="match status" value="1"/>
</dbReference>
<dbReference type="PANTHER" id="PTHR11552">
    <property type="entry name" value="GLUCOSE-METHANOL-CHOLINE GMC OXIDOREDUCTASE"/>
    <property type="match status" value="1"/>
</dbReference>
<dbReference type="EMBL" id="OZ037949">
    <property type="protein sequence ID" value="CAL1711175.1"/>
    <property type="molecule type" value="Genomic_DNA"/>
</dbReference>
<dbReference type="PANTHER" id="PTHR11552:SF219">
    <property type="entry name" value="GLUCOSE-METHANOL-CHOLINE OXIDOREDUCTASE N-TERMINAL DOMAIN-CONTAINING PROTEIN"/>
    <property type="match status" value="1"/>
</dbReference>
<dbReference type="Gene3D" id="3.50.50.60">
    <property type="entry name" value="FAD/NAD(P)-binding domain"/>
    <property type="match status" value="1"/>
</dbReference>
<feature type="domain" description="Glucose-methanol-choline oxidoreductase N-terminal" evidence="3">
    <location>
        <begin position="293"/>
        <end position="307"/>
    </location>
</feature>
<dbReference type="Gene3D" id="3.30.560.10">
    <property type="entry name" value="Glucose Oxidase, domain 3"/>
    <property type="match status" value="1"/>
</dbReference>
<sequence length="595" mass="65654">MTSFLSPYPQSKPHEVGVEVPFADSNVAQCTYDYIVVGGGTAGCCLASRLSEIPGATVLLIERGPIADTWLNRNPLLSAYFFRRDAPSTIYLAAPIANANNRVIQVVGGEELGGTSRINGCLYMRGFKGDWDSWNRPGWNYEDILPYFVKSENSLNQPESHFRGKNGPWVNQVLPDMPFKILRRVLEAGKRNGIPVVSDINAPDVPSLASVSVDFSIDRNRTRVSTFSAFLPKSLALARKDRLKICTNTLVTRVAVNAGPNGLQANGVYIQAATGSDNVYFARARREVILCGGAIASPQILLLSGIGPRSYLEKMGINVIFDSPGVGSDLMDHYSLPMSYEIPKEDSYHALFSSPLLALIEFLKYLFLSVGLFAYPLMQFSLFFRTSLVRNDGSLDTSSSVEFDSGNQDKVPDMEIMLCPNQVQEYETDPMDWSIGVFTYLSCLIKPRSVGSVRLSSTNPRDRPIVDVNYLSHPDDLSAFRSAARFVEHLAEDVQKSGYPLGNARHPRTTDVSEEEFDNFIRKNVRSAYHYSSTCRMAPLDDLRPGVVDDELRVHGIGGLRVCDTSIFTETLATHTMAPAVVVAEKCADLIKASH</sequence>
<accession>A0ABP1DTW8</accession>
<dbReference type="Pfam" id="PF05199">
    <property type="entry name" value="GMC_oxred_C"/>
    <property type="match status" value="1"/>
</dbReference>
<evidence type="ECO:0000259" key="3">
    <source>
        <dbReference type="PROSITE" id="PS00624"/>
    </source>
</evidence>
<gene>
    <name evidence="4" type="ORF">GFSPODELE1_LOCUS8219</name>
</gene>
<evidence type="ECO:0000313" key="5">
    <source>
        <dbReference type="Proteomes" id="UP001497453"/>
    </source>
</evidence>
<keyword evidence="5" id="KW-1185">Reference proteome</keyword>
<organism evidence="4 5">
    <name type="scientific">Somion occarium</name>
    <dbReference type="NCBI Taxonomy" id="3059160"/>
    <lineage>
        <taxon>Eukaryota</taxon>
        <taxon>Fungi</taxon>
        <taxon>Dikarya</taxon>
        <taxon>Basidiomycota</taxon>
        <taxon>Agaricomycotina</taxon>
        <taxon>Agaricomycetes</taxon>
        <taxon>Polyporales</taxon>
        <taxon>Cerrenaceae</taxon>
        <taxon>Somion</taxon>
    </lineage>
</organism>
<dbReference type="InterPro" id="IPR000172">
    <property type="entry name" value="GMC_OxRdtase_N"/>
</dbReference>
<protein>
    <recommendedName>
        <fullName evidence="3">Glucose-methanol-choline oxidoreductase N-terminal domain-containing protein</fullName>
    </recommendedName>
</protein>
<evidence type="ECO:0000256" key="1">
    <source>
        <dbReference type="ARBA" id="ARBA00001974"/>
    </source>
</evidence>
<dbReference type="PROSITE" id="PS00624">
    <property type="entry name" value="GMC_OXRED_2"/>
    <property type="match status" value="1"/>
</dbReference>
<comment type="cofactor">
    <cofactor evidence="1">
        <name>FAD</name>
        <dbReference type="ChEBI" id="CHEBI:57692"/>
    </cofactor>
</comment>
<dbReference type="Pfam" id="PF00732">
    <property type="entry name" value="GMC_oxred_N"/>
    <property type="match status" value="1"/>
</dbReference>
<dbReference type="Proteomes" id="UP001497453">
    <property type="component" value="Chromosome 6"/>
</dbReference>
<dbReference type="SUPFAM" id="SSF54373">
    <property type="entry name" value="FAD-linked reductases, C-terminal domain"/>
    <property type="match status" value="1"/>
</dbReference>
<proteinExistence type="inferred from homology"/>
<dbReference type="InterPro" id="IPR007867">
    <property type="entry name" value="GMC_OxRtase_C"/>
</dbReference>
<evidence type="ECO:0000256" key="2">
    <source>
        <dbReference type="ARBA" id="ARBA00010790"/>
    </source>
</evidence>
<dbReference type="InterPro" id="IPR036188">
    <property type="entry name" value="FAD/NAD-bd_sf"/>
</dbReference>
<dbReference type="SUPFAM" id="SSF51905">
    <property type="entry name" value="FAD/NAD(P)-binding domain"/>
    <property type="match status" value="1"/>
</dbReference>